<dbReference type="PANTHER" id="PTHR35337:SF1">
    <property type="entry name" value="SLR1478 PROTEIN"/>
    <property type="match status" value="1"/>
</dbReference>
<dbReference type="EMBL" id="JBFNQD010000001">
    <property type="protein sequence ID" value="MEW9304614.1"/>
    <property type="molecule type" value="Genomic_DNA"/>
</dbReference>
<feature type="transmembrane region" description="Helical" evidence="1">
    <location>
        <begin position="137"/>
        <end position="158"/>
    </location>
</feature>
<evidence type="ECO:0000256" key="1">
    <source>
        <dbReference type="SAM" id="Phobius"/>
    </source>
</evidence>
<evidence type="ECO:0000313" key="3">
    <source>
        <dbReference type="Proteomes" id="UP001555786"/>
    </source>
</evidence>
<dbReference type="RefSeq" id="WP_367622961.1">
    <property type="nucleotide sequence ID" value="NZ_JBFNQD010000001.1"/>
</dbReference>
<organism evidence="2 3">
    <name type="scientific">Labrys neptuniae</name>
    <dbReference type="NCBI Taxonomy" id="376174"/>
    <lineage>
        <taxon>Bacteria</taxon>
        <taxon>Pseudomonadati</taxon>
        <taxon>Pseudomonadota</taxon>
        <taxon>Alphaproteobacteria</taxon>
        <taxon>Hyphomicrobiales</taxon>
        <taxon>Xanthobacteraceae</taxon>
        <taxon>Labrys</taxon>
    </lineage>
</organism>
<dbReference type="PANTHER" id="PTHR35337">
    <property type="entry name" value="SLR1478 PROTEIN"/>
    <property type="match status" value="1"/>
</dbReference>
<comment type="caution">
    <text evidence="2">The sequence shown here is derived from an EMBL/GenBank/DDBJ whole genome shotgun (WGS) entry which is preliminary data.</text>
</comment>
<dbReference type="Proteomes" id="UP001555786">
    <property type="component" value="Unassembled WGS sequence"/>
</dbReference>
<keyword evidence="1" id="KW-0812">Transmembrane</keyword>
<accession>A0ABV3PG77</accession>
<keyword evidence="1" id="KW-0472">Membrane</keyword>
<keyword evidence="3" id="KW-1185">Reference proteome</keyword>
<feature type="transmembrane region" description="Helical" evidence="1">
    <location>
        <begin position="214"/>
        <end position="247"/>
    </location>
</feature>
<reference evidence="2 3" key="1">
    <citation type="submission" date="2024-07" db="EMBL/GenBank/DDBJ databases">
        <title>Description of Labrys sedimenti sp. nov., isolated from a diclofenac-degrading enrichment culture.</title>
        <authorList>
            <person name="Tancsics A."/>
            <person name="Csepanyi A."/>
        </authorList>
    </citation>
    <scope>NUCLEOTIDE SEQUENCE [LARGE SCALE GENOMIC DNA]</scope>
    <source>
        <strain evidence="2 3">LMG 23578</strain>
    </source>
</reference>
<sequence length="383" mass="41412">MTTVDMGVPAAGPAGPAPTIIGVPSEPRAHVVLRSAEFRRGREESWRELEDLVTRVEKRGINGVSADELQKMPLLYRSALSSLSVARSIALDRNLLRYLEALTLRAYLVVYGPRTSLLAGLGHFFRYGFPDAVRKAGWHILIAFAAMALGIAAGFVLVNSEAEWFNAIVPDGLAGGRGPSASAEYLRSVLFAPWDGFKEGFIVFANYLFQNNSMVAILSFGVGFMAGVPTLLLLVYNGLIVGAFLAIHYQRGLLIDCIGWLSIHGVTELGAFILCGAAGLVVAEKIIFPGRYSRLEALSIHGKQAAIIACGAVAMLFIAGFIEGGLRQLINVTSWRFAFAAVTAVLWGVYFLYCGKASFDLTGSPRIAKTRRQKLLEQEGVQP</sequence>
<dbReference type="Pfam" id="PF01944">
    <property type="entry name" value="SpoIIM"/>
    <property type="match status" value="1"/>
</dbReference>
<proteinExistence type="predicted"/>
<protein>
    <submittedName>
        <fullName evidence="2">Stage II sporulation protein M</fullName>
    </submittedName>
</protein>
<gene>
    <name evidence="2" type="ORF">ABXS05_03640</name>
</gene>
<dbReference type="InterPro" id="IPR002798">
    <property type="entry name" value="SpoIIM-like"/>
</dbReference>
<feature type="transmembrane region" description="Helical" evidence="1">
    <location>
        <begin position="304"/>
        <end position="322"/>
    </location>
</feature>
<feature type="transmembrane region" description="Helical" evidence="1">
    <location>
        <begin position="334"/>
        <end position="353"/>
    </location>
</feature>
<evidence type="ECO:0000313" key="2">
    <source>
        <dbReference type="EMBL" id="MEW9304614.1"/>
    </source>
</evidence>
<name>A0ABV3PG77_9HYPH</name>
<keyword evidence="1" id="KW-1133">Transmembrane helix</keyword>
<feature type="transmembrane region" description="Helical" evidence="1">
    <location>
        <begin position="259"/>
        <end position="283"/>
    </location>
</feature>